<gene>
    <name evidence="1" type="ORF">Tdes44962_MAKER00903</name>
</gene>
<keyword evidence="2" id="KW-1185">Reference proteome</keyword>
<evidence type="ECO:0000313" key="2">
    <source>
        <dbReference type="Proteomes" id="UP001138500"/>
    </source>
</evidence>
<evidence type="ECO:0000313" key="1">
    <source>
        <dbReference type="EMBL" id="KAH9815657.1"/>
    </source>
</evidence>
<sequence>MPPCASEILALIGDFGNEAIEGLVENWPLNFRTMWRQRLAEVGMQAQTMPSESSMKERMSKSA</sequence>
<dbReference type="AlphaFoldDB" id="A0A9W7VYU0"/>
<reference evidence="1 2" key="2">
    <citation type="journal article" date="2021" name="Curr. Genet.">
        <title>Genetic response to nitrogen starvation in the aggressive Eucalyptus foliar pathogen Teratosphaeria destructans.</title>
        <authorList>
            <person name="Havenga M."/>
            <person name="Wingfield B.D."/>
            <person name="Wingfield M.J."/>
            <person name="Dreyer L.L."/>
            <person name="Roets F."/>
            <person name="Aylward J."/>
        </authorList>
    </citation>
    <scope>NUCLEOTIDE SEQUENCE [LARGE SCALE GENOMIC DNA]</scope>
    <source>
        <strain evidence="1">CMW44962</strain>
    </source>
</reference>
<protein>
    <submittedName>
        <fullName evidence="1">Uncharacterized protein</fullName>
    </submittedName>
</protein>
<reference evidence="1 2" key="1">
    <citation type="journal article" date="2018" name="IMA Fungus">
        <title>IMA Genome-F 10: Nine draft genome sequences of Claviceps purpurea s.lat., including C. arundinis, C. humidiphila, and C. cf. spartinae, pseudomolecules for the pitch canker pathogen Fusarium circinatum, draft genome of Davidsoniella eucalypti, Grosmannia galeiformis, Quambalaria eucalypti, and Teratosphaeria destructans.</title>
        <authorList>
            <person name="Wingfield B.D."/>
            <person name="Liu M."/>
            <person name="Nguyen H.D."/>
            <person name="Lane F.A."/>
            <person name="Morgan S.W."/>
            <person name="De Vos L."/>
            <person name="Wilken P.M."/>
            <person name="Duong T.A."/>
            <person name="Aylward J."/>
            <person name="Coetzee M.P."/>
            <person name="Dadej K."/>
            <person name="De Beer Z.W."/>
            <person name="Findlay W."/>
            <person name="Havenga M."/>
            <person name="Kolarik M."/>
            <person name="Menzies J.G."/>
            <person name="Naidoo K."/>
            <person name="Pochopski O."/>
            <person name="Shoukouhi P."/>
            <person name="Santana Q.C."/>
            <person name="Seifert K.A."/>
            <person name="Soal N."/>
            <person name="Steenkamp E.T."/>
            <person name="Tatham C.T."/>
            <person name="van der Nest M.A."/>
            <person name="Wingfield M.J."/>
        </authorList>
    </citation>
    <scope>NUCLEOTIDE SEQUENCE [LARGE SCALE GENOMIC DNA]</scope>
    <source>
        <strain evidence="1">CMW44962</strain>
    </source>
</reference>
<proteinExistence type="predicted"/>
<accession>A0A9W7VYU0</accession>
<dbReference type="Proteomes" id="UP001138500">
    <property type="component" value="Unassembled WGS sequence"/>
</dbReference>
<comment type="caution">
    <text evidence="1">The sequence shown here is derived from an EMBL/GenBank/DDBJ whole genome shotgun (WGS) entry which is preliminary data.</text>
</comment>
<name>A0A9W7VYU0_9PEZI</name>
<organism evidence="1 2">
    <name type="scientific">Teratosphaeria destructans</name>
    <dbReference type="NCBI Taxonomy" id="418781"/>
    <lineage>
        <taxon>Eukaryota</taxon>
        <taxon>Fungi</taxon>
        <taxon>Dikarya</taxon>
        <taxon>Ascomycota</taxon>
        <taxon>Pezizomycotina</taxon>
        <taxon>Dothideomycetes</taxon>
        <taxon>Dothideomycetidae</taxon>
        <taxon>Mycosphaerellales</taxon>
        <taxon>Teratosphaeriaceae</taxon>
        <taxon>Teratosphaeria</taxon>
    </lineage>
</organism>
<dbReference type="EMBL" id="RIBY02002422">
    <property type="protein sequence ID" value="KAH9815657.1"/>
    <property type="molecule type" value="Genomic_DNA"/>
</dbReference>